<evidence type="ECO:0000313" key="2">
    <source>
        <dbReference type="Proteomes" id="UP000248057"/>
    </source>
</evidence>
<keyword evidence="2" id="KW-1185">Reference proteome</keyword>
<accession>A0A2V3XZ28</accession>
<sequence>MWEEDQPFYKMRQRFYKAVELFLERKEVKQ</sequence>
<dbReference type="EMBL" id="QJKD01000011">
    <property type="protein sequence ID" value="PXX50793.1"/>
    <property type="molecule type" value="Genomic_DNA"/>
</dbReference>
<comment type="caution">
    <text evidence="1">The sequence shown here is derived from an EMBL/GenBank/DDBJ whole genome shotgun (WGS) entry which is preliminary data.</text>
</comment>
<proteinExistence type="predicted"/>
<gene>
    <name evidence="1" type="ORF">DFR60_11184</name>
</gene>
<dbReference type="AlphaFoldDB" id="A0A2V3XZ28"/>
<organism evidence="1 2">
    <name type="scientific">Hungatella effluvii</name>
    <dbReference type="NCBI Taxonomy" id="1096246"/>
    <lineage>
        <taxon>Bacteria</taxon>
        <taxon>Bacillati</taxon>
        <taxon>Bacillota</taxon>
        <taxon>Clostridia</taxon>
        <taxon>Lachnospirales</taxon>
        <taxon>Lachnospiraceae</taxon>
        <taxon>Hungatella</taxon>
    </lineage>
</organism>
<evidence type="ECO:0000313" key="1">
    <source>
        <dbReference type="EMBL" id="PXX50793.1"/>
    </source>
</evidence>
<reference evidence="1 2" key="1">
    <citation type="submission" date="2018-05" db="EMBL/GenBank/DDBJ databases">
        <title>Genomic Encyclopedia of Type Strains, Phase IV (KMG-IV): sequencing the most valuable type-strain genomes for metagenomic binning, comparative biology and taxonomic classification.</title>
        <authorList>
            <person name="Goeker M."/>
        </authorList>
    </citation>
    <scope>NUCLEOTIDE SEQUENCE [LARGE SCALE GENOMIC DNA]</scope>
    <source>
        <strain evidence="1 2">DSM 24995</strain>
    </source>
</reference>
<name>A0A2V3XZ28_9FIRM</name>
<dbReference type="Proteomes" id="UP000248057">
    <property type="component" value="Unassembled WGS sequence"/>
</dbReference>
<protein>
    <submittedName>
        <fullName evidence="1">Uncharacterized protein</fullName>
    </submittedName>
</protein>